<dbReference type="Gene3D" id="1.10.10.10">
    <property type="entry name" value="Winged helix-like DNA-binding domain superfamily/Winged helix DNA-binding domain"/>
    <property type="match status" value="1"/>
</dbReference>
<feature type="domain" description="HTH marR-type" evidence="4">
    <location>
        <begin position="11"/>
        <end position="150"/>
    </location>
</feature>
<dbReference type="EMBL" id="OANT01000001">
    <property type="protein sequence ID" value="SNX43452.1"/>
    <property type="molecule type" value="Genomic_DNA"/>
</dbReference>
<keyword evidence="6" id="KW-1185">Reference proteome</keyword>
<dbReference type="Proteomes" id="UP000219042">
    <property type="component" value="Unassembled WGS sequence"/>
</dbReference>
<dbReference type="PANTHER" id="PTHR42756:SF1">
    <property type="entry name" value="TRANSCRIPTIONAL REPRESSOR OF EMRAB OPERON"/>
    <property type="match status" value="1"/>
</dbReference>
<dbReference type="PROSITE" id="PS50995">
    <property type="entry name" value="HTH_MARR_2"/>
    <property type="match status" value="1"/>
</dbReference>
<dbReference type="GO" id="GO:0003700">
    <property type="term" value="F:DNA-binding transcription factor activity"/>
    <property type="evidence" value="ECO:0007669"/>
    <property type="project" value="InterPro"/>
</dbReference>
<dbReference type="SUPFAM" id="SSF46785">
    <property type="entry name" value="Winged helix' DNA-binding domain"/>
    <property type="match status" value="1"/>
</dbReference>
<keyword evidence="2 5" id="KW-0238">DNA-binding</keyword>
<evidence type="ECO:0000313" key="5">
    <source>
        <dbReference type="EMBL" id="SNX43452.1"/>
    </source>
</evidence>
<evidence type="ECO:0000259" key="4">
    <source>
        <dbReference type="PROSITE" id="PS50995"/>
    </source>
</evidence>
<keyword evidence="3" id="KW-0804">Transcription</keyword>
<proteinExistence type="predicted"/>
<sequence length="153" mass="17560">MTEHITISEARTTLSYVIARTDRLINKILNDELKKIDISLSQFTMLSVIQRKPGLSNAKLAELSFIKPQSTTKVIQELENRHWIIKKSDPQHGRRILIELSTLGLEKVQACREIVQHIESQMLDSIDKNLAMVIKSNLEMMSNNLKHYTAQAH</sequence>
<dbReference type="InterPro" id="IPR036388">
    <property type="entry name" value="WH-like_DNA-bd_sf"/>
</dbReference>
<dbReference type="GO" id="GO:0003677">
    <property type="term" value="F:DNA binding"/>
    <property type="evidence" value="ECO:0007669"/>
    <property type="project" value="UniProtKB-KW"/>
</dbReference>
<dbReference type="OrthoDB" id="117723at2"/>
<dbReference type="AlphaFoldDB" id="A0A240E4E0"/>
<dbReference type="SMART" id="SM00347">
    <property type="entry name" value="HTH_MARR"/>
    <property type="match status" value="1"/>
</dbReference>
<name>A0A240E4E0_9GAMM</name>
<dbReference type="InterPro" id="IPR000835">
    <property type="entry name" value="HTH_MarR-typ"/>
</dbReference>
<evidence type="ECO:0000313" key="6">
    <source>
        <dbReference type="Proteomes" id="UP000219042"/>
    </source>
</evidence>
<organism evidence="5 6">
    <name type="scientific">Acinetobacter puyangensis</name>
    <dbReference type="NCBI Taxonomy" id="1096779"/>
    <lineage>
        <taxon>Bacteria</taxon>
        <taxon>Pseudomonadati</taxon>
        <taxon>Pseudomonadota</taxon>
        <taxon>Gammaproteobacteria</taxon>
        <taxon>Moraxellales</taxon>
        <taxon>Moraxellaceae</taxon>
        <taxon>Acinetobacter</taxon>
    </lineage>
</organism>
<reference evidence="6" key="1">
    <citation type="submission" date="2016-09" db="EMBL/GenBank/DDBJ databases">
        <authorList>
            <person name="Varghese N."/>
            <person name="Submissions S."/>
        </authorList>
    </citation>
    <scope>NUCLEOTIDE SEQUENCE [LARGE SCALE GENOMIC DNA]</scope>
    <source>
        <strain evidence="6">ANC 4466</strain>
    </source>
</reference>
<dbReference type="InterPro" id="IPR036390">
    <property type="entry name" value="WH_DNA-bd_sf"/>
</dbReference>
<dbReference type="PANTHER" id="PTHR42756">
    <property type="entry name" value="TRANSCRIPTIONAL REGULATOR, MARR"/>
    <property type="match status" value="1"/>
</dbReference>
<dbReference type="Pfam" id="PF12802">
    <property type="entry name" value="MarR_2"/>
    <property type="match status" value="1"/>
</dbReference>
<gene>
    <name evidence="5" type="ORF">SAMN05421731_101494</name>
</gene>
<evidence type="ECO:0000256" key="1">
    <source>
        <dbReference type="ARBA" id="ARBA00023015"/>
    </source>
</evidence>
<evidence type="ECO:0000256" key="2">
    <source>
        <dbReference type="ARBA" id="ARBA00023125"/>
    </source>
</evidence>
<keyword evidence="1" id="KW-0805">Transcription regulation</keyword>
<evidence type="ECO:0000256" key="3">
    <source>
        <dbReference type="ARBA" id="ARBA00023163"/>
    </source>
</evidence>
<protein>
    <submittedName>
        <fullName evidence="5">DNA-binding transcriptional regulator, MarR family</fullName>
    </submittedName>
</protein>
<accession>A0A240E4E0</accession>